<proteinExistence type="predicted"/>
<evidence type="ECO:0000313" key="2">
    <source>
        <dbReference type="EMBL" id="CAB4172937.1"/>
    </source>
</evidence>
<dbReference type="EMBL" id="LR796896">
    <property type="protein sequence ID" value="CAB4172937.1"/>
    <property type="molecule type" value="Genomic_DNA"/>
</dbReference>
<gene>
    <name evidence="3" type="ORF">UFOVP1025_42</name>
    <name evidence="4" type="ORF">UFOVP1628_45</name>
    <name evidence="1" type="ORF">UFOVP852_45</name>
    <name evidence="2" type="ORF">UFOVP948_15</name>
</gene>
<reference evidence="1" key="1">
    <citation type="submission" date="2020-04" db="EMBL/GenBank/DDBJ databases">
        <authorList>
            <person name="Chiriac C."/>
            <person name="Salcher M."/>
            <person name="Ghai R."/>
            <person name="Kavagutti S V."/>
        </authorList>
    </citation>
    <scope>NUCLEOTIDE SEQUENCE</scope>
</reference>
<evidence type="ECO:0000313" key="4">
    <source>
        <dbReference type="EMBL" id="CAB4219997.1"/>
    </source>
</evidence>
<dbReference type="EMBL" id="LR796971">
    <property type="protein sequence ID" value="CAB4179172.1"/>
    <property type="molecule type" value="Genomic_DNA"/>
</dbReference>
<evidence type="ECO:0000313" key="3">
    <source>
        <dbReference type="EMBL" id="CAB4179172.1"/>
    </source>
</evidence>
<name>A0A6J5P549_9CAUD</name>
<accession>A0A6J5P549</accession>
<protein>
    <submittedName>
        <fullName evidence="1">Uncharacterized protein</fullName>
    </submittedName>
</protein>
<dbReference type="EMBL" id="LR797488">
    <property type="protein sequence ID" value="CAB4219997.1"/>
    <property type="molecule type" value="Genomic_DNA"/>
</dbReference>
<organism evidence="1">
    <name type="scientific">uncultured Caudovirales phage</name>
    <dbReference type="NCBI Taxonomy" id="2100421"/>
    <lineage>
        <taxon>Viruses</taxon>
        <taxon>Duplodnaviria</taxon>
        <taxon>Heunggongvirae</taxon>
        <taxon>Uroviricota</taxon>
        <taxon>Caudoviricetes</taxon>
        <taxon>Peduoviridae</taxon>
        <taxon>Maltschvirus</taxon>
        <taxon>Maltschvirus maltsch</taxon>
    </lineage>
</organism>
<evidence type="ECO:0000313" key="1">
    <source>
        <dbReference type="EMBL" id="CAB4166613.1"/>
    </source>
</evidence>
<sequence length="204" mass="22714">MAAGDSALSICSDALIMLGAKPISSFNEGTDEANTCDRLYSDIRDQALLIYPWSFSFKKIALAQLITTPTTEYKYEYALPGDKIGPPRALFTSSSPGDYPRKEYRIFGDTVMTDYTAVWIDYPYSVPEYLLPVYFIQLLKYMMAWHLSIPITDQGDKATYWQGVAVGAPSENGRGGYMRTAMQIDGAGQPSNSINDFSLIAVRY</sequence>
<dbReference type="EMBL" id="LR796780">
    <property type="protein sequence ID" value="CAB4166613.1"/>
    <property type="molecule type" value="Genomic_DNA"/>
</dbReference>